<dbReference type="GO" id="GO:0006511">
    <property type="term" value="P:ubiquitin-dependent protein catabolic process"/>
    <property type="evidence" value="ECO:0007669"/>
    <property type="project" value="TreeGrafter"/>
</dbReference>
<dbReference type="GO" id="GO:0005829">
    <property type="term" value="C:cytosol"/>
    <property type="evidence" value="ECO:0007669"/>
    <property type="project" value="TreeGrafter"/>
</dbReference>
<feature type="domain" description="RING-type" evidence="9">
    <location>
        <begin position="324"/>
        <end position="368"/>
    </location>
</feature>
<dbReference type="AlphaFoldDB" id="A0AAD7XRT7"/>
<dbReference type="GO" id="GO:0000151">
    <property type="term" value="C:ubiquitin ligase complex"/>
    <property type="evidence" value="ECO:0007669"/>
    <property type="project" value="TreeGrafter"/>
</dbReference>
<keyword evidence="5" id="KW-0862">Zinc</keyword>
<dbReference type="GO" id="GO:0032153">
    <property type="term" value="C:cell division site"/>
    <property type="evidence" value="ECO:0007669"/>
    <property type="project" value="TreeGrafter"/>
</dbReference>
<dbReference type="PROSITE" id="PS50006">
    <property type="entry name" value="FHA_DOMAIN"/>
    <property type="match status" value="1"/>
</dbReference>
<feature type="region of interest" description="Disordered" evidence="7">
    <location>
        <begin position="392"/>
        <end position="494"/>
    </location>
</feature>
<dbReference type="Gene3D" id="2.60.200.20">
    <property type="match status" value="1"/>
</dbReference>
<keyword evidence="11" id="KW-1185">Reference proteome</keyword>
<evidence type="ECO:0000256" key="4">
    <source>
        <dbReference type="ARBA" id="ARBA00022786"/>
    </source>
</evidence>
<feature type="compositionally biased region" description="Basic and acidic residues" evidence="7">
    <location>
        <begin position="392"/>
        <end position="404"/>
    </location>
</feature>
<dbReference type="InterPro" id="IPR013083">
    <property type="entry name" value="Znf_RING/FYVE/PHD"/>
</dbReference>
<sequence>MPRFRSFSLNNSPSTPPASSTSPAAASSGPSSPALLSRGFRSIRRARRRSLSVPSSPASQQQQDQQQQQQHDCPPPPPSQLQTQPNAIMSSANSSSNSLPASDPPNRTQSRGSNNGSNGTNIRMVPNLGIGSRCFVFDIIERTIPPGVVFKIGRYSDRNIADDRLSFKSKVVSRNHAELWTEEDNKVYLRDVGSSSGTFVNRARLSPAGVPSAPQEIKDGDLVQLGVDYQGGIETMFRAVRMRVELNREPPTVSQPFSRAAFQQLRQHLITTVGPTPQEQQQPSRDEDAKDLRQGIENTATATTGQGSPLAPAAPPTGDQIQECCICLYAIAPLQALFISPCSHIFHFKCLRPLLFQNYPGFSCPICRSYSDLEASVAIEVRDLVEIMGENQDKEKHDHDQGDHTDDDDDDVHPSDIGGEELHPTTTNVEPEPSHEEEEEDNNNHHHHHGVPVPSSTTTTTDHTTATNNNNNNNNNNSTRSTAAHVLSSAARGAAELSSTLVATPPNLDAVMSAGTSPL</sequence>
<name>A0AAD7XRT7_9FUNG</name>
<dbReference type="PROSITE" id="PS50089">
    <property type="entry name" value="ZF_RING_2"/>
    <property type="match status" value="1"/>
</dbReference>
<dbReference type="SMART" id="SM00240">
    <property type="entry name" value="FHA"/>
    <property type="match status" value="1"/>
</dbReference>
<feature type="region of interest" description="Disordered" evidence="7">
    <location>
        <begin position="1"/>
        <end position="124"/>
    </location>
</feature>
<gene>
    <name evidence="10" type="ORF">O0I10_012316</name>
</gene>
<evidence type="ECO:0000256" key="1">
    <source>
        <dbReference type="ARBA" id="ARBA00022679"/>
    </source>
</evidence>
<dbReference type="InterPro" id="IPR000253">
    <property type="entry name" value="FHA_dom"/>
</dbReference>
<evidence type="ECO:0000256" key="3">
    <source>
        <dbReference type="ARBA" id="ARBA00022771"/>
    </source>
</evidence>
<dbReference type="Pfam" id="PF17123">
    <property type="entry name" value="zf-RING_11"/>
    <property type="match status" value="1"/>
</dbReference>
<dbReference type="SUPFAM" id="SSF49879">
    <property type="entry name" value="SMAD/FHA domain"/>
    <property type="match status" value="1"/>
</dbReference>
<proteinExistence type="predicted"/>
<evidence type="ECO:0000256" key="5">
    <source>
        <dbReference type="ARBA" id="ARBA00022833"/>
    </source>
</evidence>
<dbReference type="Gene3D" id="3.30.40.10">
    <property type="entry name" value="Zinc/RING finger domain, C3HC4 (zinc finger)"/>
    <property type="match status" value="1"/>
</dbReference>
<dbReference type="GO" id="GO:0061630">
    <property type="term" value="F:ubiquitin protein ligase activity"/>
    <property type="evidence" value="ECO:0007669"/>
    <property type="project" value="TreeGrafter"/>
</dbReference>
<dbReference type="PANTHER" id="PTHR15067:SF7">
    <property type="entry name" value="E3 UBIQUITIN-PROTEIN LIGASE DMA1-RELATED"/>
    <property type="match status" value="1"/>
</dbReference>
<dbReference type="PANTHER" id="PTHR15067">
    <property type="entry name" value="E3 UBIQUITIN-PROTEIN LIGASE RNF8"/>
    <property type="match status" value="1"/>
</dbReference>
<dbReference type="SMART" id="SM00184">
    <property type="entry name" value="RING"/>
    <property type="match status" value="1"/>
</dbReference>
<feature type="compositionally biased region" description="Basic residues" evidence="7">
    <location>
        <begin position="41"/>
        <end position="50"/>
    </location>
</feature>
<dbReference type="RefSeq" id="XP_058336999.1">
    <property type="nucleotide sequence ID" value="XM_058492249.1"/>
</dbReference>
<dbReference type="InterPro" id="IPR008984">
    <property type="entry name" value="SMAD_FHA_dom_sf"/>
</dbReference>
<evidence type="ECO:0000313" key="11">
    <source>
        <dbReference type="Proteomes" id="UP001234581"/>
    </source>
</evidence>
<organism evidence="10 11">
    <name type="scientific">Lichtheimia ornata</name>
    <dbReference type="NCBI Taxonomy" id="688661"/>
    <lineage>
        <taxon>Eukaryota</taxon>
        <taxon>Fungi</taxon>
        <taxon>Fungi incertae sedis</taxon>
        <taxon>Mucoromycota</taxon>
        <taxon>Mucoromycotina</taxon>
        <taxon>Mucoromycetes</taxon>
        <taxon>Mucorales</taxon>
        <taxon>Lichtheimiaceae</taxon>
        <taxon>Lichtheimia</taxon>
    </lineage>
</organism>
<evidence type="ECO:0000256" key="2">
    <source>
        <dbReference type="ARBA" id="ARBA00022723"/>
    </source>
</evidence>
<keyword evidence="4" id="KW-0833">Ubl conjugation pathway</keyword>
<evidence type="ECO:0000259" key="8">
    <source>
        <dbReference type="PROSITE" id="PS50006"/>
    </source>
</evidence>
<dbReference type="Proteomes" id="UP001234581">
    <property type="component" value="Unassembled WGS sequence"/>
</dbReference>
<evidence type="ECO:0000313" key="10">
    <source>
        <dbReference type="EMBL" id="KAJ8652085.1"/>
    </source>
</evidence>
<dbReference type="GO" id="GO:0016567">
    <property type="term" value="P:protein ubiquitination"/>
    <property type="evidence" value="ECO:0007669"/>
    <property type="project" value="TreeGrafter"/>
</dbReference>
<evidence type="ECO:0000256" key="6">
    <source>
        <dbReference type="PROSITE-ProRule" id="PRU00175"/>
    </source>
</evidence>
<keyword evidence="3 6" id="KW-0863">Zinc-finger</keyword>
<dbReference type="GeneID" id="83219690"/>
<accession>A0AAD7XRT7</accession>
<comment type="caution">
    <text evidence="10">The sequence shown here is derived from an EMBL/GenBank/DDBJ whole genome shotgun (WGS) entry which is preliminary data.</text>
</comment>
<feature type="compositionally biased region" description="Low complexity" evidence="7">
    <location>
        <begin position="8"/>
        <end position="40"/>
    </location>
</feature>
<evidence type="ECO:0008006" key="12">
    <source>
        <dbReference type="Google" id="ProtNLM"/>
    </source>
</evidence>
<dbReference type="GO" id="GO:0008270">
    <property type="term" value="F:zinc ion binding"/>
    <property type="evidence" value="ECO:0007669"/>
    <property type="project" value="UniProtKB-KW"/>
</dbReference>
<evidence type="ECO:0000256" key="7">
    <source>
        <dbReference type="SAM" id="MobiDB-lite"/>
    </source>
</evidence>
<dbReference type="EMBL" id="JARTCD010000120">
    <property type="protein sequence ID" value="KAJ8652085.1"/>
    <property type="molecule type" value="Genomic_DNA"/>
</dbReference>
<dbReference type="SUPFAM" id="SSF57850">
    <property type="entry name" value="RING/U-box"/>
    <property type="match status" value="1"/>
</dbReference>
<feature type="compositionally biased region" description="Low complexity" evidence="7">
    <location>
        <begin position="451"/>
        <end position="482"/>
    </location>
</feature>
<reference evidence="10 11" key="1">
    <citation type="submission" date="2023-03" db="EMBL/GenBank/DDBJ databases">
        <title>Genome sequence of Lichtheimia ornata CBS 291.66.</title>
        <authorList>
            <person name="Mohabir J.T."/>
            <person name="Shea T.P."/>
            <person name="Kurbessoian T."/>
            <person name="Berby B."/>
            <person name="Fontaine J."/>
            <person name="Livny J."/>
            <person name="Gnirke A."/>
            <person name="Stajich J.E."/>
            <person name="Cuomo C.A."/>
        </authorList>
    </citation>
    <scope>NUCLEOTIDE SEQUENCE [LARGE SCALE GENOMIC DNA]</scope>
    <source>
        <strain evidence="10">CBS 291.66</strain>
    </source>
</reference>
<feature type="compositionally biased region" description="Low complexity" evidence="7">
    <location>
        <begin position="51"/>
        <end position="72"/>
    </location>
</feature>
<evidence type="ECO:0000259" key="9">
    <source>
        <dbReference type="PROSITE" id="PS50089"/>
    </source>
</evidence>
<feature type="domain" description="FHA" evidence="8">
    <location>
        <begin position="150"/>
        <end position="205"/>
    </location>
</feature>
<keyword evidence="2" id="KW-0479">Metal-binding</keyword>
<protein>
    <recommendedName>
        <fullName evidence="12">Smad fha domain-containing protein</fullName>
    </recommendedName>
</protein>
<dbReference type="InterPro" id="IPR001841">
    <property type="entry name" value="Znf_RING"/>
</dbReference>
<feature type="compositionally biased region" description="Low complexity" evidence="7">
    <location>
        <begin position="80"/>
        <end position="121"/>
    </location>
</feature>
<keyword evidence="1" id="KW-0808">Transferase</keyword>
<dbReference type="Pfam" id="PF00498">
    <property type="entry name" value="FHA"/>
    <property type="match status" value="1"/>
</dbReference>